<dbReference type="AlphaFoldDB" id="A0A653BEW1"/>
<dbReference type="OrthoDB" id="70030at2759"/>
<dbReference type="GO" id="GO:0061617">
    <property type="term" value="C:MICOS complex"/>
    <property type="evidence" value="ECO:0007669"/>
    <property type="project" value="TreeGrafter"/>
</dbReference>
<reference evidence="2 3" key="1">
    <citation type="submission" date="2019-01" db="EMBL/GenBank/DDBJ databases">
        <authorList>
            <person name="Sayadi A."/>
        </authorList>
    </citation>
    <scope>NUCLEOTIDE SEQUENCE [LARGE SCALE GENOMIC DNA]</scope>
</reference>
<gene>
    <name evidence="2" type="ORF">CALMAC_LOCUS326</name>
</gene>
<dbReference type="PANTHER" id="PTHR21588:SF18">
    <property type="entry name" value="MICOS COMPLEX SUBUNIT MIC19"/>
    <property type="match status" value="1"/>
</dbReference>
<evidence type="ECO:0008006" key="4">
    <source>
        <dbReference type="Google" id="ProtNLM"/>
    </source>
</evidence>
<dbReference type="PROSITE" id="PS51808">
    <property type="entry name" value="CHCH"/>
    <property type="match status" value="1"/>
</dbReference>
<protein>
    <recommendedName>
        <fullName evidence="4">CHCH domain-containing protein</fullName>
    </recommendedName>
</protein>
<dbReference type="Proteomes" id="UP000410492">
    <property type="component" value="Unassembled WGS sequence"/>
</dbReference>
<dbReference type="PANTHER" id="PTHR21588">
    <property type="entry name" value="COILED-COIL-HELIX-COILED-COIL-HELIX DOMAIN CONTAINING 6"/>
    <property type="match status" value="1"/>
</dbReference>
<evidence type="ECO:0000313" key="2">
    <source>
        <dbReference type="EMBL" id="VEN33959.1"/>
    </source>
</evidence>
<name>A0A653BEW1_CALMS</name>
<organism evidence="2 3">
    <name type="scientific">Callosobruchus maculatus</name>
    <name type="common">Southern cowpea weevil</name>
    <name type="synonym">Pulse bruchid</name>
    <dbReference type="NCBI Taxonomy" id="64391"/>
    <lineage>
        <taxon>Eukaryota</taxon>
        <taxon>Metazoa</taxon>
        <taxon>Ecdysozoa</taxon>
        <taxon>Arthropoda</taxon>
        <taxon>Hexapoda</taxon>
        <taxon>Insecta</taxon>
        <taxon>Pterygota</taxon>
        <taxon>Neoptera</taxon>
        <taxon>Endopterygota</taxon>
        <taxon>Coleoptera</taxon>
        <taxon>Polyphaga</taxon>
        <taxon>Cucujiformia</taxon>
        <taxon>Chrysomeloidea</taxon>
        <taxon>Chrysomelidae</taxon>
        <taxon>Bruchinae</taxon>
        <taxon>Bruchini</taxon>
        <taxon>Callosobruchus</taxon>
    </lineage>
</organism>
<evidence type="ECO:0000313" key="3">
    <source>
        <dbReference type="Proteomes" id="UP000410492"/>
    </source>
</evidence>
<accession>A0A653BEW1</accession>
<sequence length="147" mass="17011">MLNLKFLLILVVRNPDPYSSQHSTPEMVAAPFFLHEPSLTTLQLRQAHVAELKKNDEYWEERLKQLEDKHKKMNEIMEQETQKAIEELAGKRTPVAKKIEPPCLDSKKAVMECYACYPNEPMKCAKVVQAFQQCVDHKRSQIIAGRC</sequence>
<dbReference type="GO" id="GO:0007007">
    <property type="term" value="P:inner mitochondrial membrane organization"/>
    <property type="evidence" value="ECO:0007669"/>
    <property type="project" value="TreeGrafter"/>
</dbReference>
<dbReference type="EMBL" id="CAACVG010000364">
    <property type="protein sequence ID" value="VEN33959.1"/>
    <property type="molecule type" value="Genomic_DNA"/>
</dbReference>
<dbReference type="InterPro" id="IPR052632">
    <property type="entry name" value="MICOS_subunit_Mic19"/>
</dbReference>
<proteinExistence type="predicted"/>
<keyword evidence="1" id="KW-0175">Coiled coil</keyword>
<evidence type="ECO:0000256" key="1">
    <source>
        <dbReference type="SAM" id="Coils"/>
    </source>
</evidence>
<feature type="coiled-coil region" evidence="1">
    <location>
        <begin position="49"/>
        <end position="83"/>
    </location>
</feature>
<keyword evidence="3" id="KW-1185">Reference proteome</keyword>